<evidence type="ECO:0000313" key="1">
    <source>
        <dbReference type="EMBL" id="MFD2573975.1"/>
    </source>
</evidence>
<protein>
    <submittedName>
        <fullName evidence="1">XisI protein</fullName>
    </submittedName>
</protein>
<accession>A0ABW5MAE7</accession>
<gene>
    <name evidence="1" type="ORF">ACFSUS_25285</name>
</gene>
<reference evidence="2" key="1">
    <citation type="journal article" date="2019" name="Int. J. Syst. Evol. Microbiol.">
        <title>The Global Catalogue of Microorganisms (GCM) 10K type strain sequencing project: providing services to taxonomists for standard genome sequencing and annotation.</title>
        <authorList>
            <consortium name="The Broad Institute Genomics Platform"/>
            <consortium name="The Broad Institute Genome Sequencing Center for Infectious Disease"/>
            <person name="Wu L."/>
            <person name="Ma J."/>
        </authorList>
    </citation>
    <scope>NUCLEOTIDE SEQUENCE [LARGE SCALE GENOMIC DNA]</scope>
    <source>
        <strain evidence="2">KCTC 42805</strain>
    </source>
</reference>
<organism evidence="1 2">
    <name type="scientific">Spirosoma soli</name>
    <dbReference type="NCBI Taxonomy" id="1770529"/>
    <lineage>
        <taxon>Bacteria</taxon>
        <taxon>Pseudomonadati</taxon>
        <taxon>Bacteroidota</taxon>
        <taxon>Cytophagia</taxon>
        <taxon>Cytophagales</taxon>
        <taxon>Cytophagaceae</taxon>
        <taxon>Spirosoma</taxon>
    </lineage>
</organism>
<keyword evidence="2" id="KW-1185">Reference proteome</keyword>
<dbReference type="RefSeq" id="WP_381527190.1">
    <property type="nucleotide sequence ID" value="NZ_JBHULN010000023.1"/>
</dbReference>
<name>A0ABW5MAE7_9BACT</name>
<sequence length="114" mass="13346">MDTKRDRYRQILLDLLNHWAAYTPVNLSEAEGQVIADLQRDHFQLVRIGWQGDAFIHNTIFHFDIKSNDKIWIQANWTDTDIAVELINRGVEKDDIVLGFQPPRYRPYTGYATA</sequence>
<dbReference type="EMBL" id="JBHULN010000023">
    <property type="protein sequence ID" value="MFD2573975.1"/>
    <property type="molecule type" value="Genomic_DNA"/>
</dbReference>
<dbReference type="CDD" id="cd16382">
    <property type="entry name" value="XisI-like"/>
    <property type="match status" value="1"/>
</dbReference>
<proteinExistence type="predicted"/>
<evidence type="ECO:0000313" key="2">
    <source>
        <dbReference type="Proteomes" id="UP001597469"/>
    </source>
</evidence>
<dbReference type="Pfam" id="PF08869">
    <property type="entry name" value="XisI"/>
    <property type="match status" value="1"/>
</dbReference>
<dbReference type="InterPro" id="IPR014968">
    <property type="entry name" value="XisI"/>
</dbReference>
<comment type="caution">
    <text evidence="1">The sequence shown here is derived from an EMBL/GenBank/DDBJ whole genome shotgun (WGS) entry which is preliminary data.</text>
</comment>
<dbReference type="Gene3D" id="3.30.310.110">
    <property type="entry name" value="XisI-like"/>
    <property type="match status" value="1"/>
</dbReference>
<dbReference type="InterPro" id="IPR035943">
    <property type="entry name" value="XisI-like_sf"/>
</dbReference>
<dbReference type="SUPFAM" id="SSF143847">
    <property type="entry name" value="XisI-like"/>
    <property type="match status" value="1"/>
</dbReference>
<dbReference type="Proteomes" id="UP001597469">
    <property type="component" value="Unassembled WGS sequence"/>
</dbReference>